<dbReference type="STRING" id="1236973.JCM9157_3635"/>
<dbReference type="Proteomes" id="UP000018896">
    <property type="component" value="Unassembled WGS sequence"/>
</dbReference>
<accession>W4QYU1</accession>
<evidence type="ECO:0000313" key="2">
    <source>
        <dbReference type="Proteomes" id="UP000018896"/>
    </source>
</evidence>
<protein>
    <submittedName>
        <fullName evidence="1">Uncharacterized protein</fullName>
    </submittedName>
</protein>
<keyword evidence="2" id="KW-1185">Reference proteome</keyword>
<dbReference type="RefSeq" id="WP_035666453.1">
    <property type="nucleotide sequence ID" value="NZ_BAUV01000035.1"/>
</dbReference>
<evidence type="ECO:0000313" key="1">
    <source>
        <dbReference type="EMBL" id="GAE36449.1"/>
    </source>
</evidence>
<proteinExistence type="predicted"/>
<dbReference type="AlphaFoldDB" id="W4QYU1"/>
<gene>
    <name evidence="1" type="ORF">JCM9157_3635</name>
</gene>
<sequence>MELKDGTLFYKECTKAIIECDTSKHHFLYELSDGSRKYISFPASNNTPTLSYSNGTPIKCICSMAPKTIIDFHYKSGNDDLTLPWIKRALRDMVTHAKSIADIVYSNHHESLTVDDMLSRIKYPNFSIESIEKNQTYMRKLFQSFKG</sequence>
<dbReference type="OrthoDB" id="2874362at2"/>
<dbReference type="eggNOG" id="ENOG5030EAW">
    <property type="taxonomic scope" value="Bacteria"/>
</dbReference>
<comment type="caution">
    <text evidence="1">The sequence shown here is derived from an EMBL/GenBank/DDBJ whole genome shotgun (WGS) entry which is preliminary data.</text>
</comment>
<reference evidence="1 2" key="1">
    <citation type="journal article" date="2014" name="Genome Announc.">
        <title>Draft Genome Sequences of Three Alkaliphilic Bacillus Strains, Bacillus wakoensis JCM 9140T, Bacillus akibai JCM 9157T, and Bacillus hemicellulosilyticus JCM 9152T.</title>
        <authorList>
            <person name="Yuki M."/>
            <person name="Oshima K."/>
            <person name="Suda W."/>
            <person name="Oshida Y."/>
            <person name="Kitamura K."/>
            <person name="Iida T."/>
            <person name="Hattori M."/>
            <person name="Ohkuma M."/>
        </authorList>
    </citation>
    <scope>NUCLEOTIDE SEQUENCE [LARGE SCALE GENOMIC DNA]</scope>
    <source>
        <strain evidence="1 2">JCM 9157</strain>
    </source>
</reference>
<name>W4QYU1_HALA3</name>
<organism evidence="1 2">
    <name type="scientific">Halalkalibacter akibai (strain ATCC 43226 / DSM 21942 / CIP 109018 / JCM 9157 / 1139)</name>
    <name type="common">Bacillus akibai</name>
    <dbReference type="NCBI Taxonomy" id="1236973"/>
    <lineage>
        <taxon>Bacteria</taxon>
        <taxon>Bacillati</taxon>
        <taxon>Bacillota</taxon>
        <taxon>Bacilli</taxon>
        <taxon>Bacillales</taxon>
        <taxon>Bacillaceae</taxon>
        <taxon>Halalkalibacter</taxon>
    </lineage>
</organism>
<dbReference type="EMBL" id="BAUV01000035">
    <property type="protein sequence ID" value="GAE36449.1"/>
    <property type="molecule type" value="Genomic_DNA"/>
</dbReference>